<evidence type="ECO:0008006" key="4">
    <source>
        <dbReference type="Google" id="ProtNLM"/>
    </source>
</evidence>
<evidence type="ECO:0000256" key="1">
    <source>
        <dbReference type="SAM" id="Phobius"/>
    </source>
</evidence>
<proteinExistence type="predicted"/>
<feature type="transmembrane region" description="Helical" evidence="1">
    <location>
        <begin position="236"/>
        <end position="255"/>
    </location>
</feature>
<dbReference type="PANTHER" id="PTHR36978:SF4">
    <property type="entry name" value="P-LOOP CONTAINING NUCLEOSIDE TRIPHOSPHATE HYDROLASE PROTEIN"/>
    <property type="match status" value="1"/>
</dbReference>
<dbReference type="InterPro" id="IPR027417">
    <property type="entry name" value="P-loop_NTPase"/>
</dbReference>
<gene>
    <name evidence="2" type="ORF">QQS21_004434</name>
</gene>
<dbReference type="Gene3D" id="3.40.50.300">
    <property type="entry name" value="P-loop containing nucleotide triphosphate hydrolases"/>
    <property type="match status" value="1"/>
</dbReference>
<reference evidence="2" key="1">
    <citation type="submission" date="2023-06" db="EMBL/GenBank/DDBJ databases">
        <title>Conoideocrella luteorostrata (Hypocreales: Clavicipitaceae), a potential biocontrol fungus for elongate hemlock scale in United States Christmas tree production areas.</title>
        <authorList>
            <person name="Barrett H."/>
            <person name="Lovett B."/>
            <person name="Macias A.M."/>
            <person name="Stajich J.E."/>
            <person name="Kasson M.T."/>
        </authorList>
    </citation>
    <scope>NUCLEOTIDE SEQUENCE</scope>
    <source>
        <strain evidence="2">ARSEF 14590</strain>
    </source>
</reference>
<name>A0AAJ0FUP1_9HYPO</name>
<dbReference type="SUPFAM" id="SSF52540">
    <property type="entry name" value="P-loop containing nucleoside triphosphate hydrolases"/>
    <property type="match status" value="1"/>
</dbReference>
<sequence length="275" mass="31248">MRIIHDTIDADRSSLGPRIRVIGAGLPRCATSSLQEALESPSMGYAPCMHMAHVVPHAHRSDIVLQAMREKDTARRQKLLHKIFDGYEATTDFPGFWFIEDLMDMYPDAAIILNQRKDGGEAWWRSLQESLGFFMTLKYYAVCFLFKSDRNHYAIHEVAGDKWFTKYGCPVGPGIYDKYQSLVLREAKKRGREVLIWKAEDGWGPICEFLGKEVPKSQPFPWSNDAATMRTVRRILVARGLLSWVGLVGGLYGAWRYGPGIWGMAATKLSALWSR</sequence>
<keyword evidence="3" id="KW-1185">Reference proteome</keyword>
<dbReference type="EMBL" id="JASWJB010000065">
    <property type="protein sequence ID" value="KAK2602008.1"/>
    <property type="molecule type" value="Genomic_DNA"/>
</dbReference>
<organism evidence="2 3">
    <name type="scientific">Conoideocrella luteorostrata</name>
    <dbReference type="NCBI Taxonomy" id="1105319"/>
    <lineage>
        <taxon>Eukaryota</taxon>
        <taxon>Fungi</taxon>
        <taxon>Dikarya</taxon>
        <taxon>Ascomycota</taxon>
        <taxon>Pezizomycotina</taxon>
        <taxon>Sordariomycetes</taxon>
        <taxon>Hypocreomycetidae</taxon>
        <taxon>Hypocreales</taxon>
        <taxon>Clavicipitaceae</taxon>
        <taxon>Conoideocrella</taxon>
    </lineage>
</organism>
<accession>A0AAJ0FUP1</accession>
<dbReference type="Pfam" id="PF17784">
    <property type="entry name" value="Sulfotransfer_4"/>
    <property type="match status" value="1"/>
</dbReference>
<comment type="caution">
    <text evidence="2">The sequence shown here is derived from an EMBL/GenBank/DDBJ whole genome shotgun (WGS) entry which is preliminary data.</text>
</comment>
<keyword evidence="1" id="KW-1133">Transmembrane helix</keyword>
<keyword evidence="1" id="KW-0472">Membrane</keyword>
<evidence type="ECO:0000313" key="3">
    <source>
        <dbReference type="Proteomes" id="UP001251528"/>
    </source>
</evidence>
<dbReference type="Proteomes" id="UP001251528">
    <property type="component" value="Unassembled WGS sequence"/>
</dbReference>
<protein>
    <recommendedName>
        <fullName evidence="4">Tpr repeat containing protein</fullName>
    </recommendedName>
</protein>
<keyword evidence="1" id="KW-0812">Transmembrane</keyword>
<dbReference type="AlphaFoldDB" id="A0AAJ0FUP1"/>
<dbReference type="InterPro" id="IPR040632">
    <property type="entry name" value="Sulfotransfer_4"/>
</dbReference>
<dbReference type="PANTHER" id="PTHR36978">
    <property type="entry name" value="P-LOOP CONTAINING NUCLEOTIDE TRIPHOSPHATE HYDROLASE"/>
    <property type="match status" value="1"/>
</dbReference>
<evidence type="ECO:0000313" key="2">
    <source>
        <dbReference type="EMBL" id="KAK2602008.1"/>
    </source>
</evidence>